<keyword evidence="2" id="KW-1185">Reference proteome</keyword>
<comment type="caution">
    <text evidence="1">The sequence shown here is derived from an EMBL/GenBank/DDBJ whole genome shotgun (WGS) entry which is preliminary data.</text>
</comment>
<reference evidence="1 2" key="1">
    <citation type="submission" date="2018-03" db="EMBL/GenBank/DDBJ databases">
        <title>The draft genome of Mesorhizobium soli JCM 19897.</title>
        <authorList>
            <person name="Li L."/>
            <person name="Liu L."/>
            <person name="Liang L."/>
            <person name="Wang T."/>
            <person name="Zhang X."/>
        </authorList>
    </citation>
    <scope>NUCLEOTIDE SEQUENCE [LARGE SCALE GENOMIC DNA]</scope>
    <source>
        <strain evidence="1 2">JCM 19897</strain>
    </source>
</reference>
<dbReference type="AlphaFoldDB" id="A0A2P7SCX4"/>
<sequence length="314" mass="34852">MAHTAEQWPDIPYPAWRDTCSALHLYFQIIGKYRLARTPWVNHSWHATLYPNARGFTTGLVPDRPGGIELSFDLIAHRVVGASTEGRQASFPLEPMSVAAFHAHVLELIEFLGGTPEMDDHPNEVPDQIPFEADLNERPYDADAVHRFFKACLSISTVFYKFRTSFLGKVSPIHLFWGSFDLAVTRFSGRRAPLHPGGVPSLPDAVTREAYSHEVSSAGFWPGGGGVDFPAFYSYAYPAPPGYADTKVAPHAAYFDKTLGEFLLPYDAVRRAEDPVATLLAFLDTTYRAAADLGNWDCPNLECAPGEPRRPRIV</sequence>
<name>A0A2P7SCX4_9HYPH</name>
<organism evidence="1 2">
    <name type="scientific">Pseudaminobacter soli</name>
    <name type="common">ex Li et al. 2025</name>
    <dbReference type="NCBI Taxonomy" id="1295366"/>
    <lineage>
        <taxon>Bacteria</taxon>
        <taxon>Pseudomonadati</taxon>
        <taxon>Pseudomonadota</taxon>
        <taxon>Alphaproteobacteria</taxon>
        <taxon>Hyphomicrobiales</taxon>
        <taxon>Phyllobacteriaceae</taxon>
        <taxon>Pseudaminobacter</taxon>
    </lineage>
</organism>
<evidence type="ECO:0000313" key="1">
    <source>
        <dbReference type="EMBL" id="PSJ60362.1"/>
    </source>
</evidence>
<protein>
    <submittedName>
        <fullName evidence="1">Uncharacterized protein</fullName>
    </submittedName>
</protein>
<evidence type="ECO:0000313" key="2">
    <source>
        <dbReference type="Proteomes" id="UP000240653"/>
    </source>
</evidence>
<dbReference type="InterPro" id="IPR046038">
    <property type="entry name" value="DUF5996"/>
</dbReference>
<accession>A0A2P7SCX4</accession>
<dbReference type="OrthoDB" id="9800945at2"/>
<proteinExistence type="predicted"/>
<dbReference type="Pfam" id="PF19459">
    <property type="entry name" value="DUF5996"/>
    <property type="match status" value="1"/>
</dbReference>
<dbReference type="Proteomes" id="UP000240653">
    <property type="component" value="Unassembled WGS sequence"/>
</dbReference>
<dbReference type="RefSeq" id="WP_106724696.1">
    <property type="nucleotide sequence ID" value="NZ_PXYL01000006.1"/>
</dbReference>
<dbReference type="EMBL" id="PXYL01000006">
    <property type="protein sequence ID" value="PSJ60362.1"/>
    <property type="molecule type" value="Genomic_DNA"/>
</dbReference>
<gene>
    <name evidence="1" type="ORF">C7I85_14545</name>
</gene>